<keyword evidence="3" id="KW-1185">Reference proteome</keyword>
<organism evidence="2 3">
    <name type="scientific">Xylaria arbuscula</name>
    <dbReference type="NCBI Taxonomy" id="114810"/>
    <lineage>
        <taxon>Eukaryota</taxon>
        <taxon>Fungi</taxon>
        <taxon>Dikarya</taxon>
        <taxon>Ascomycota</taxon>
        <taxon>Pezizomycotina</taxon>
        <taxon>Sordariomycetes</taxon>
        <taxon>Xylariomycetidae</taxon>
        <taxon>Xylariales</taxon>
        <taxon>Xylariaceae</taxon>
        <taxon>Xylaria</taxon>
    </lineage>
</organism>
<dbReference type="Proteomes" id="UP001148614">
    <property type="component" value="Unassembled WGS sequence"/>
</dbReference>
<dbReference type="AlphaFoldDB" id="A0A9W8N5U4"/>
<keyword evidence="1" id="KW-0732">Signal</keyword>
<evidence type="ECO:0000313" key="3">
    <source>
        <dbReference type="Proteomes" id="UP001148614"/>
    </source>
</evidence>
<feature type="chain" id="PRO_5040966727" evidence="1">
    <location>
        <begin position="25"/>
        <end position="131"/>
    </location>
</feature>
<evidence type="ECO:0000313" key="2">
    <source>
        <dbReference type="EMBL" id="KAJ3557684.1"/>
    </source>
</evidence>
<name>A0A9W8N5U4_9PEZI</name>
<dbReference type="EMBL" id="JANPWZ010002575">
    <property type="protein sequence ID" value="KAJ3557684.1"/>
    <property type="molecule type" value="Genomic_DNA"/>
</dbReference>
<dbReference type="VEuPathDB" id="FungiDB:F4678DRAFT_420327"/>
<gene>
    <name evidence="2" type="ORF">NPX13_g9878</name>
</gene>
<comment type="caution">
    <text evidence="2">The sequence shown here is derived from an EMBL/GenBank/DDBJ whole genome shotgun (WGS) entry which is preliminary data.</text>
</comment>
<evidence type="ECO:0000256" key="1">
    <source>
        <dbReference type="SAM" id="SignalP"/>
    </source>
</evidence>
<proteinExistence type="predicted"/>
<reference evidence="2" key="1">
    <citation type="submission" date="2022-07" db="EMBL/GenBank/DDBJ databases">
        <title>Genome Sequence of Xylaria arbuscula.</title>
        <authorList>
            <person name="Buettner E."/>
        </authorList>
    </citation>
    <scope>NUCLEOTIDE SEQUENCE</scope>
    <source>
        <strain evidence="2">VT107</strain>
    </source>
</reference>
<protein>
    <submittedName>
        <fullName evidence="2">Uncharacterized protein</fullName>
    </submittedName>
</protein>
<accession>A0A9W8N5U4</accession>
<sequence>MMLLQLVTSGLLAAVSLFAPSVEAKKMTAVRFVTRADDYLWTVQWTGPTKCTSWPCGYSYRVTGPTYTAAEGSIPFFNATCVGTVDKPLQACTLQPGSAAAAVSGNFSTYETSGVGSGLIDVTATWIDMTS</sequence>
<feature type="signal peptide" evidence="1">
    <location>
        <begin position="1"/>
        <end position="24"/>
    </location>
</feature>